<evidence type="ECO:0000259" key="1">
    <source>
        <dbReference type="Pfam" id="PF09356"/>
    </source>
</evidence>
<proteinExistence type="predicted"/>
<evidence type="ECO:0000313" key="3">
    <source>
        <dbReference type="Proteomes" id="UP000030226"/>
    </source>
</evidence>
<dbReference type="NCBIfam" id="TIGR02218">
    <property type="entry name" value="phg_TIGR02218"/>
    <property type="match status" value="1"/>
</dbReference>
<name>A0A0A1IX16_9CAUD</name>
<gene>
    <name evidence="2" type="primary">ORF68</name>
</gene>
<dbReference type="Proteomes" id="UP000030226">
    <property type="component" value="Segment"/>
</dbReference>
<dbReference type="RefSeq" id="YP_009125171.1">
    <property type="nucleotide sequence ID" value="NC_026594.1"/>
</dbReference>
<feature type="domain" description="Bacteriophage phiJL001 Gp84 C-terminal" evidence="1">
    <location>
        <begin position="188"/>
        <end position="260"/>
    </location>
</feature>
<dbReference type="InterPro" id="IPR018964">
    <property type="entry name" value="Phage_phiJL001_Gp84_C"/>
</dbReference>
<sequence>MTYQTYEESLERGTPVELYEFVQGIQRWNYISGAEPIVRLGQTYTPMPVTRAGVKQSGDVFKDSLKLSFPRDDAFASQFLGFAPEGVTTVTVLRGHYGDPDNEYVVYWKGRVVGAKAAGNQIDVECESVFTSIRRPGLRARFEYGCRRTLYLKGCNVNRELYKLQGNVLSIAGGLEVTVAGSGNKPDGYFTGGMLVTPDGAARFITSHVGDKVTLMRPINGLVGGTTVSLYPGCDHLRDTCKNKFNNLDNFGGFPFIPSKNPFGGSSIV</sequence>
<organism evidence="2 3">
    <name type="scientific">Pseudomonas phage vB_PaeS_PAO1_Ab18</name>
    <dbReference type="NCBI Taxonomy" id="1548905"/>
    <lineage>
        <taxon>Viruses</taxon>
        <taxon>Duplodnaviria</taxon>
        <taxon>Heunggongvirae</taxon>
        <taxon>Uroviricota</taxon>
        <taxon>Caudoviricetes</taxon>
        <taxon>Mesyanzhinovviridae</taxon>
        <taxon>Bradleyvirinae</taxon>
        <taxon>Abidjanvirus</taxon>
        <taxon>Abidjanvirus Ab18</taxon>
        <taxon>Pseudomonas virus Ab18</taxon>
    </lineage>
</organism>
<protein>
    <submittedName>
        <fullName evidence="2">Putative FAD/FMN-containing dehydrogenase</fullName>
    </submittedName>
</protein>
<dbReference type="EMBL" id="LN610577">
    <property type="protein sequence ID" value="CEF89707.1"/>
    <property type="molecule type" value="Genomic_DNA"/>
</dbReference>
<dbReference type="KEGG" id="vg:23680053"/>
<dbReference type="GeneID" id="23680053"/>
<dbReference type="InterPro" id="IPR011928">
    <property type="entry name" value="Phage_phiJL001_Gp84"/>
</dbReference>
<dbReference type="OrthoDB" id="5153at10239"/>
<keyword evidence="3" id="KW-1185">Reference proteome</keyword>
<reference evidence="2 3" key="1">
    <citation type="journal article" date="2015" name="PLoS ONE">
        <title>Investigation of a Large Collection of Pseudomonas aeruginosa Bacteriophages Collected from a Single Environmental Source in Abidjan, Cote d'Ivoire.</title>
        <authorList>
            <person name="Essoh C."/>
            <person name="Latino L."/>
            <person name="Midoux C."/>
            <person name="Blouin Y."/>
            <person name="Loukou G."/>
            <person name="Nguetta S.P."/>
            <person name="Lathro S."/>
            <person name="Cablanmian A."/>
            <person name="Kouassi A.K."/>
            <person name="Vergnaud G."/>
            <person name="Pourcel C."/>
        </authorList>
    </citation>
    <scope>NUCLEOTIDE SEQUENCE [LARGE SCALE GENOMIC DNA]</scope>
    <source>
        <strain evidence="2">Ab18</strain>
    </source>
</reference>
<dbReference type="Pfam" id="PF09356">
    <property type="entry name" value="Phage_BR0599"/>
    <property type="match status" value="1"/>
</dbReference>
<accession>A0A0A1IX16</accession>
<evidence type="ECO:0000313" key="2">
    <source>
        <dbReference type="EMBL" id="CEF89707.1"/>
    </source>
</evidence>